<evidence type="ECO:0000256" key="3">
    <source>
        <dbReference type="SAM" id="Phobius"/>
    </source>
</evidence>
<dbReference type="PANTHER" id="PTHR43899:SF13">
    <property type="entry name" value="RH59310P"/>
    <property type="match status" value="1"/>
</dbReference>
<comment type="similarity">
    <text evidence="1">Belongs to the short-chain dehydrogenases/reductases (SDR) family.</text>
</comment>
<keyword evidence="5" id="KW-1185">Reference proteome</keyword>
<evidence type="ECO:0000256" key="2">
    <source>
        <dbReference type="ARBA" id="ARBA00023002"/>
    </source>
</evidence>
<keyword evidence="3" id="KW-0472">Membrane</keyword>
<organism evidence="4 5">
    <name type="scientific">Paramecium primaurelia</name>
    <dbReference type="NCBI Taxonomy" id="5886"/>
    <lineage>
        <taxon>Eukaryota</taxon>
        <taxon>Sar</taxon>
        <taxon>Alveolata</taxon>
        <taxon>Ciliophora</taxon>
        <taxon>Intramacronucleata</taxon>
        <taxon>Oligohymenophorea</taxon>
        <taxon>Peniculida</taxon>
        <taxon>Parameciidae</taxon>
        <taxon>Paramecium</taxon>
    </lineage>
</organism>
<evidence type="ECO:0000313" key="4">
    <source>
        <dbReference type="EMBL" id="CAD8063329.1"/>
    </source>
</evidence>
<dbReference type="PIRSF" id="PIRSF000126">
    <property type="entry name" value="11-beta-HSD1"/>
    <property type="match status" value="1"/>
</dbReference>
<sequence length="293" mass="33285">MEIIEWIGMIVVCYFGYLFIKEFKVMLFGNQNIQSKYGKGCWALVTGATDGIGKGFCQQLAQQGVNICIVARNKSKAENLIEELKKINDKPQYKIVIADFQNCLQESFFQKIYQEVKDLDIGLLINNVGVLTVGEFHKTSDIDQQNQIIINCIPVVFMTKYLLPILKKRQRSGVICLSSLTGRFAYPYYQVYCATKAFNDYFTRSLEIEVDNVDFLSLRPGYVQTAMVKNQSDLLTVSTKQCVTSALSQLGYKEATAGHLIHRIQTFIFCLAEGKLMDTISPIVAKQLYQQKH</sequence>
<dbReference type="InterPro" id="IPR002347">
    <property type="entry name" value="SDR_fam"/>
</dbReference>
<reference evidence="4" key="1">
    <citation type="submission" date="2021-01" db="EMBL/GenBank/DDBJ databases">
        <authorList>
            <consortium name="Genoscope - CEA"/>
            <person name="William W."/>
        </authorList>
    </citation>
    <scope>NUCLEOTIDE SEQUENCE</scope>
</reference>
<dbReference type="EMBL" id="CAJJDM010000033">
    <property type="protein sequence ID" value="CAD8063329.1"/>
    <property type="molecule type" value="Genomic_DNA"/>
</dbReference>
<keyword evidence="2" id="KW-0560">Oxidoreductase</keyword>
<protein>
    <submittedName>
        <fullName evidence="4">Uncharacterized protein</fullName>
    </submittedName>
</protein>
<accession>A0A8S1L7C9</accession>
<name>A0A8S1L7C9_PARPR</name>
<evidence type="ECO:0000313" key="5">
    <source>
        <dbReference type="Proteomes" id="UP000688137"/>
    </source>
</evidence>
<dbReference type="CDD" id="cd05356">
    <property type="entry name" value="17beta-HSD1_like_SDR_c"/>
    <property type="match status" value="1"/>
</dbReference>
<evidence type="ECO:0000256" key="1">
    <source>
        <dbReference type="ARBA" id="ARBA00006484"/>
    </source>
</evidence>
<dbReference type="Pfam" id="PF00106">
    <property type="entry name" value="adh_short"/>
    <property type="match status" value="1"/>
</dbReference>
<dbReference type="GO" id="GO:0016491">
    <property type="term" value="F:oxidoreductase activity"/>
    <property type="evidence" value="ECO:0007669"/>
    <property type="project" value="UniProtKB-KW"/>
</dbReference>
<dbReference type="OMA" id="GNMPIPN"/>
<keyword evidence="3" id="KW-1133">Transmembrane helix</keyword>
<feature type="transmembrane region" description="Helical" evidence="3">
    <location>
        <begin position="6"/>
        <end position="27"/>
    </location>
</feature>
<gene>
    <name evidence="4" type="ORF">PPRIM_AZ9-3.1.T0340265</name>
</gene>
<dbReference type="AlphaFoldDB" id="A0A8S1L7C9"/>
<dbReference type="Proteomes" id="UP000688137">
    <property type="component" value="Unassembled WGS sequence"/>
</dbReference>
<comment type="caution">
    <text evidence="4">The sequence shown here is derived from an EMBL/GenBank/DDBJ whole genome shotgun (WGS) entry which is preliminary data.</text>
</comment>
<proteinExistence type="inferred from homology"/>
<dbReference type="PANTHER" id="PTHR43899">
    <property type="entry name" value="RH59310P"/>
    <property type="match status" value="1"/>
</dbReference>
<keyword evidence="3" id="KW-0812">Transmembrane</keyword>
<dbReference type="InterPro" id="IPR051019">
    <property type="entry name" value="VLCFA-Steroid_DH"/>
</dbReference>